<sequence length="117" mass="12486">MFAMTVLVSEVFIVLFASLVAHGLRLADLGLIWGVGGAAMLACAVCAGLLRHRAGYVLGSVVQVLLLAAGFLLPMMFVIGVIFGVLWVASVQLGGRIDVERKQRYAAELEHFRAQSA</sequence>
<proteinExistence type="predicted"/>
<name>A0A552WRC1_9MICO</name>
<dbReference type="InterPro" id="IPR025327">
    <property type="entry name" value="DUF4233"/>
</dbReference>
<dbReference type="Pfam" id="PF14017">
    <property type="entry name" value="DUF4233"/>
    <property type="match status" value="1"/>
</dbReference>
<gene>
    <name evidence="2" type="ORF">FJ693_10360</name>
</gene>
<keyword evidence="1" id="KW-1133">Transmembrane helix</keyword>
<keyword evidence="3" id="KW-1185">Reference proteome</keyword>
<accession>A0A552WRC1</accession>
<organism evidence="2 3">
    <name type="scientific">Georgenia yuyongxinii</name>
    <dbReference type="NCBI Taxonomy" id="2589797"/>
    <lineage>
        <taxon>Bacteria</taxon>
        <taxon>Bacillati</taxon>
        <taxon>Actinomycetota</taxon>
        <taxon>Actinomycetes</taxon>
        <taxon>Micrococcales</taxon>
        <taxon>Bogoriellaceae</taxon>
        <taxon>Georgenia</taxon>
    </lineage>
</organism>
<dbReference type="Proteomes" id="UP000318693">
    <property type="component" value="Unassembled WGS sequence"/>
</dbReference>
<comment type="caution">
    <text evidence="2">The sequence shown here is derived from an EMBL/GenBank/DDBJ whole genome shotgun (WGS) entry which is preliminary data.</text>
</comment>
<protein>
    <submittedName>
        <fullName evidence="2">DUF4233 domain-containing protein</fullName>
    </submittedName>
</protein>
<keyword evidence="1" id="KW-0472">Membrane</keyword>
<dbReference type="EMBL" id="VJXR01000026">
    <property type="protein sequence ID" value="TRW45285.1"/>
    <property type="molecule type" value="Genomic_DNA"/>
</dbReference>
<keyword evidence="1" id="KW-0812">Transmembrane</keyword>
<reference evidence="2 3" key="1">
    <citation type="submission" date="2019-07" db="EMBL/GenBank/DDBJ databases">
        <title>Georgenia wutianyii sp. nov. and Georgenia *** sp. nov. isolated from plateau pika (Ochotona curzoniae) in the Qinghai-Tibet plateau of China.</title>
        <authorList>
            <person name="Tian Z."/>
        </authorList>
    </citation>
    <scope>NUCLEOTIDE SEQUENCE [LARGE SCALE GENOMIC DNA]</scope>
    <source>
        <strain evidence="2 3">Z446</strain>
    </source>
</reference>
<dbReference type="AlphaFoldDB" id="A0A552WRC1"/>
<evidence type="ECO:0000256" key="1">
    <source>
        <dbReference type="SAM" id="Phobius"/>
    </source>
</evidence>
<evidence type="ECO:0000313" key="3">
    <source>
        <dbReference type="Proteomes" id="UP000318693"/>
    </source>
</evidence>
<feature type="transmembrane region" description="Helical" evidence="1">
    <location>
        <begin position="62"/>
        <end position="89"/>
    </location>
</feature>
<feature type="transmembrane region" description="Helical" evidence="1">
    <location>
        <begin position="31"/>
        <end position="50"/>
    </location>
</feature>
<evidence type="ECO:0000313" key="2">
    <source>
        <dbReference type="EMBL" id="TRW45285.1"/>
    </source>
</evidence>